<dbReference type="EMBL" id="QEAQ01000224">
    <property type="protein sequence ID" value="TPX53435.1"/>
    <property type="molecule type" value="Genomic_DNA"/>
</dbReference>
<dbReference type="GO" id="GO:0016906">
    <property type="term" value="F:sterol 3-beta-glucosyltransferase activity"/>
    <property type="evidence" value="ECO:0007669"/>
    <property type="project" value="UniProtKB-ARBA"/>
</dbReference>
<dbReference type="InterPro" id="IPR050426">
    <property type="entry name" value="Glycosyltransferase_28"/>
</dbReference>
<keyword evidence="5" id="KW-1185">Reference proteome</keyword>
<evidence type="ECO:0000256" key="2">
    <source>
        <dbReference type="SAM" id="MobiDB-lite"/>
    </source>
</evidence>
<dbReference type="InterPro" id="IPR010610">
    <property type="entry name" value="EryCIII-like_C"/>
</dbReference>
<dbReference type="SUPFAM" id="SSF53756">
    <property type="entry name" value="UDP-Glycosyltransferase/glycogen phosphorylase"/>
    <property type="match status" value="1"/>
</dbReference>
<proteinExistence type="predicted"/>
<dbReference type="FunFam" id="3.40.50.2000:FF:000009">
    <property type="entry name" value="Sterol 3-beta-glucosyltransferase UGT80A2"/>
    <property type="match status" value="1"/>
</dbReference>
<feature type="compositionally biased region" description="Low complexity" evidence="2">
    <location>
        <begin position="548"/>
        <end position="564"/>
    </location>
</feature>
<evidence type="ECO:0000259" key="3">
    <source>
        <dbReference type="Pfam" id="PF06722"/>
    </source>
</evidence>
<dbReference type="AlphaFoldDB" id="A0A507DQB9"/>
<dbReference type="Pfam" id="PF06722">
    <property type="entry name" value="EryCIII-like_C"/>
    <property type="match status" value="1"/>
</dbReference>
<dbReference type="InterPro" id="IPR002213">
    <property type="entry name" value="UDP_glucos_trans"/>
</dbReference>
<organism evidence="4 5">
    <name type="scientific">Powellomyces hirtus</name>
    <dbReference type="NCBI Taxonomy" id="109895"/>
    <lineage>
        <taxon>Eukaryota</taxon>
        <taxon>Fungi</taxon>
        <taxon>Fungi incertae sedis</taxon>
        <taxon>Chytridiomycota</taxon>
        <taxon>Chytridiomycota incertae sedis</taxon>
        <taxon>Chytridiomycetes</taxon>
        <taxon>Spizellomycetales</taxon>
        <taxon>Powellomycetaceae</taxon>
        <taxon>Powellomyces</taxon>
    </lineage>
</organism>
<feature type="domain" description="Erythromycin biosynthesis protein CIII-like C-terminal" evidence="3">
    <location>
        <begin position="145"/>
        <end position="232"/>
    </location>
</feature>
<dbReference type="STRING" id="109895.A0A507DQB9"/>
<dbReference type="Gene3D" id="3.40.50.2000">
    <property type="entry name" value="Glycogen Phosphorylase B"/>
    <property type="match status" value="1"/>
</dbReference>
<protein>
    <recommendedName>
        <fullName evidence="3">Erythromycin biosynthesis protein CIII-like C-terminal domain-containing protein</fullName>
    </recommendedName>
</protein>
<name>A0A507DQB9_9FUNG</name>
<evidence type="ECO:0000313" key="4">
    <source>
        <dbReference type="EMBL" id="TPX53435.1"/>
    </source>
</evidence>
<gene>
    <name evidence="4" type="ORF">PhCBS80983_g06291</name>
</gene>
<dbReference type="Proteomes" id="UP000318582">
    <property type="component" value="Unassembled WGS sequence"/>
</dbReference>
<evidence type="ECO:0000256" key="1">
    <source>
        <dbReference type="ARBA" id="ARBA00022679"/>
    </source>
</evidence>
<comment type="caution">
    <text evidence="4">The sequence shown here is derived from an EMBL/GenBank/DDBJ whole genome shotgun (WGS) entry which is preliminary data.</text>
</comment>
<sequence>MESFTWTGLGDVVNDFRTKTLGLDEMSFQQGTESISELKVPHTYCWSPSLIPKPIDWGDHIDISGFYFLDLATSYSPPAALLEFLKAGPAPIYIGFGSITGYDSTKLTATILEAVRISGVRALISKGWAGLGNTSSGSPKVEENPNIYFIGDCPHDWLFQRVSAVCHHGGAGTLSAGLRCGKPTIVVPFFGDQFFWGSMVYRSRAGPMPIPAKHCTPEKLAAAIQAALSPATVETAQAIGRQIEQEHGVKAGANSFHRHLPLDKLRSDLNDRHAAAYTLPRHKLQISRNVAQILACAGLITEKDLKIHRTKKWQLMHDHDQLPGMGATKALFVGFGSLVTEPVKGFRKAAQAGKPHEKVLAVSEGVGRGVGNFLAAPFIATVPTLDEFSDGLARTPALWDPTHKPRKKTHVDGLWSGAKEGGKQAALGIYDGWKDLVMKPIEFGRKEGAAGAMRGSLIGMGNFLTKPASGVIRGVGALGMGVVEETKRAMKGNVDKVTERSLLTDSEEQDWRVLASQLTGYEVEICEGIARDFQILAAKGGLRPSTVSRASSSSSMASMSSSFRKSFEKNT</sequence>
<accession>A0A507DQB9</accession>
<dbReference type="CDD" id="cd03784">
    <property type="entry name" value="GT1_Gtf-like"/>
    <property type="match status" value="1"/>
</dbReference>
<keyword evidence="1" id="KW-0808">Transferase</keyword>
<evidence type="ECO:0000313" key="5">
    <source>
        <dbReference type="Proteomes" id="UP000318582"/>
    </source>
</evidence>
<reference evidence="4 5" key="1">
    <citation type="journal article" date="2019" name="Sci. Rep.">
        <title>Comparative genomics of chytrid fungi reveal insights into the obligate biotrophic and pathogenic lifestyle of Synchytrium endobioticum.</title>
        <authorList>
            <person name="van de Vossenberg B.T.L.H."/>
            <person name="Warris S."/>
            <person name="Nguyen H.D.T."/>
            <person name="van Gent-Pelzer M.P.E."/>
            <person name="Joly D.L."/>
            <person name="van de Geest H.C."/>
            <person name="Bonants P.J.M."/>
            <person name="Smith D.S."/>
            <person name="Levesque C.A."/>
            <person name="van der Lee T.A.J."/>
        </authorList>
    </citation>
    <scope>NUCLEOTIDE SEQUENCE [LARGE SCALE GENOMIC DNA]</scope>
    <source>
        <strain evidence="4 5">CBS 809.83</strain>
    </source>
</reference>
<dbReference type="PANTHER" id="PTHR48050:SF13">
    <property type="entry name" value="STEROL 3-BETA-GLUCOSYLTRANSFERASE UGT80A2"/>
    <property type="match status" value="1"/>
</dbReference>
<feature type="region of interest" description="Disordered" evidence="2">
    <location>
        <begin position="544"/>
        <end position="571"/>
    </location>
</feature>
<dbReference type="PANTHER" id="PTHR48050">
    <property type="entry name" value="STEROL 3-BETA-GLUCOSYLTRANSFERASE"/>
    <property type="match status" value="1"/>
</dbReference>